<feature type="compositionally biased region" description="Basic residues" evidence="1">
    <location>
        <begin position="502"/>
        <end position="511"/>
    </location>
</feature>
<keyword evidence="4" id="KW-1185">Reference proteome</keyword>
<evidence type="ECO:0000256" key="2">
    <source>
        <dbReference type="SAM" id="Phobius"/>
    </source>
</evidence>
<protein>
    <recommendedName>
        <fullName evidence="5">Integral membrane protein</fullName>
    </recommendedName>
</protein>
<feature type="transmembrane region" description="Helical" evidence="2">
    <location>
        <begin position="219"/>
        <end position="241"/>
    </location>
</feature>
<feature type="transmembrane region" description="Helical" evidence="2">
    <location>
        <begin position="159"/>
        <end position="183"/>
    </location>
</feature>
<feature type="transmembrane region" description="Helical" evidence="2">
    <location>
        <begin position="132"/>
        <end position="152"/>
    </location>
</feature>
<feature type="compositionally biased region" description="Gly residues" evidence="1">
    <location>
        <begin position="485"/>
        <end position="500"/>
    </location>
</feature>
<feature type="transmembrane region" description="Helical" evidence="2">
    <location>
        <begin position="63"/>
        <end position="81"/>
    </location>
</feature>
<feature type="region of interest" description="Disordered" evidence="1">
    <location>
        <begin position="458"/>
        <end position="617"/>
    </location>
</feature>
<feature type="compositionally biased region" description="Basic and acidic residues" evidence="1">
    <location>
        <begin position="526"/>
        <end position="536"/>
    </location>
</feature>
<feature type="transmembrane region" description="Helical" evidence="2">
    <location>
        <begin position="426"/>
        <end position="449"/>
    </location>
</feature>
<name>A0ABP6TWK6_9ACTN</name>
<evidence type="ECO:0008006" key="5">
    <source>
        <dbReference type="Google" id="ProtNLM"/>
    </source>
</evidence>
<evidence type="ECO:0000313" key="4">
    <source>
        <dbReference type="Proteomes" id="UP001501455"/>
    </source>
</evidence>
<keyword evidence="2" id="KW-1133">Transmembrane helix</keyword>
<feature type="transmembrane region" description="Helical" evidence="2">
    <location>
        <begin position="261"/>
        <end position="283"/>
    </location>
</feature>
<sequence>MIQTTARRSTPALLLARMRDRSPGLAAGLLNGALAAGLGLAAFAMLVILLWTSSPYPDSGAGGALHVAAALWLLAHGAELVRTDTLSGAPAPLGVPPLLLLALPVWLLHRAARDAADGEAAGGVPPAPGRTAWAGVVLGYLAVGAPAALYAAGGALRPVWASAGACVPLVAAAAAGAGVWTAYGRPSAPLERALGRALPRGARHLVLGPDGRPGVAARAAAAGTAVLVGGGALLAMASLGWHGGEAQRAFLRLTEGWSGRLAVLLLGVTLVPNAAVWAAAYALGPGFLLGADSLVTPFSSAPTPLLPPFPLLAAVPDAGAGGPANWAAGAVPVLAGAVTGWCVGRGATTNGARMERGERMERMERAERGEPEGGPPGRAPGVPWPRGRTAGAAALASVLCAALLALLAALAGGPLGVAALSRFGPVWWQVGAATLVWIGLVAAVTALAVRDWRCRTPRGERRERPGRPGRAGRAGRIGRPRGERPYGGGPEEGGPAGPAGGRRLRALRRPARAVGARPAWTPGERSAGDRSPDDRGPGPGLRALRRLARAVDARPARASKVPPVTDEGPDRDGGDCGPYDFLPVDPFPAEPAPARPPRAPRRPAPGGPSDGRPGDRL</sequence>
<feature type="region of interest" description="Disordered" evidence="1">
    <location>
        <begin position="362"/>
        <end position="382"/>
    </location>
</feature>
<feature type="transmembrane region" description="Helical" evidence="2">
    <location>
        <begin position="25"/>
        <end position="51"/>
    </location>
</feature>
<evidence type="ECO:0000256" key="1">
    <source>
        <dbReference type="SAM" id="MobiDB-lite"/>
    </source>
</evidence>
<feature type="compositionally biased region" description="Basic and acidic residues" evidence="1">
    <location>
        <begin position="362"/>
        <end position="371"/>
    </location>
</feature>
<dbReference type="Pfam" id="PF19877">
    <property type="entry name" value="DUF6350"/>
    <property type="match status" value="1"/>
</dbReference>
<feature type="transmembrane region" description="Helical" evidence="2">
    <location>
        <begin position="393"/>
        <end position="420"/>
    </location>
</feature>
<feature type="compositionally biased region" description="Pro residues" evidence="1">
    <location>
        <begin position="585"/>
        <end position="606"/>
    </location>
</feature>
<reference evidence="4" key="1">
    <citation type="journal article" date="2019" name="Int. J. Syst. Evol. Microbiol.">
        <title>The Global Catalogue of Microorganisms (GCM) 10K type strain sequencing project: providing services to taxonomists for standard genome sequencing and annotation.</title>
        <authorList>
            <consortium name="The Broad Institute Genomics Platform"/>
            <consortium name="The Broad Institute Genome Sequencing Center for Infectious Disease"/>
            <person name="Wu L."/>
            <person name="Ma J."/>
        </authorList>
    </citation>
    <scope>NUCLEOTIDE SEQUENCE [LARGE SCALE GENOMIC DNA]</scope>
    <source>
        <strain evidence="4">JCM 4816</strain>
    </source>
</reference>
<dbReference type="InterPro" id="IPR045931">
    <property type="entry name" value="DUF6350"/>
</dbReference>
<organism evidence="3 4">
    <name type="scientific">Streptomyces prasinosporus</name>
    <dbReference type="NCBI Taxonomy" id="68256"/>
    <lineage>
        <taxon>Bacteria</taxon>
        <taxon>Bacillati</taxon>
        <taxon>Actinomycetota</taxon>
        <taxon>Actinomycetes</taxon>
        <taxon>Kitasatosporales</taxon>
        <taxon>Streptomycetaceae</taxon>
        <taxon>Streptomyces</taxon>
        <taxon>Streptomyces albogriseolus group</taxon>
    </lineage>
</organism>
<keyword evidence="2" id="KW-0472">Membrane</keyword>
<keyword evidence="2" id="KW-0812">Transmembrane</keyword>
<feature type="transmembrane region" description="Helical" evidence="2">
    <location>
        <begin position="93"/>
        <end position="112"/>
    </location>
</feature>
<feature type="transmembrane region" description="Helical" evidence="2">
    <location>
        <begin position="326"/>
        <end position="344"/>
    </location>
</feature>
<dbReference type="EMBL" id="BAAAXF010000040">
    <property type="protein sequence ID" value="GAA3498838.1"/>
    <property type="molecule type" value="Genomic_DNA"/>
</dbReference>
<accession>A0ABP6TWK6</accession>
<comment type="caution">
    <text evidence="3">The sequence shown here is derived from an EMBL/GenBank/DDBJ whole genome shotgun (WGS) entry which is preliminary data.</text>
</comment>
<dbReference type="Proteomes" id="UP001501455">
    <property type="component" value="Unassembled WGS sequence"/>
</dbReference>
<proteinExistence type="predicted"/>
<gene>
    <name evidence="3" type="ORF">GCM10019016_059410</name>
</gene>
<evidence type="ECO:0000313" key="3">
    <source>
        <dbReference type="EMBL" id="GAA3498838.1"/>
    </source>
</evidence>